<evidence type="ECO:0000313" key="1">
    <source>
        <dbReference type="EMBL" id="KAF7357522.1"/>
    </source>
</evidence>
<comment type="caution">
    <text evidence="1">The sequence shown here is derived from an EMBL/GenBank/DDBJ whole genome shotgun (WGS) entry which is preliminary data.</text>
</comment>
<dbReference type="Proteomes" id="UP000623467">
    <property type="component" value="Unassembled WGS sequence"/>
</dbReference>
<accession>A0A8H7D305</accession>
<proteinExistence type="predicted"/>
<organism evidence="1 2">
    <name type="scientific">Mycena sanguinolenta</name>
    <dbReference type="NCBI Taxonomy" id="230812"/>
    <lineage>
        <taxon>Eukaryota</taxon>
        <taxon>Fungi</taxon>
        <taxon>Dikarya</taxon>
        <taxon>Basidiomycota</taxon>
        <taxon>Agaricomycotina</taxon>
        <taxon>Agaricomycetes</taxon>
        <taxon>Agaricomycetidae</taxon>
        <taxon>Agaricales</taxon>
        <taxon>Marasmiineae</taxon>
        <taxon>Mycenaceae</taxon>
        <taxon>Mycena</taxon>
    </lineage>
</organism>
<name>A0A8H7D305_9AGAR</name>
<evidence type="ECO:0000313" key="2">
    <source>
        <dbReference type="Proteomes" id="UP000623467"/>
    </source>
</evidence>
<reference evidence="1" key="1">
    <citation type="submission" date="2020-05" db="EMBL/GenBank/DDBJ databases">
        <title>Mycena genomes resolve the evolution of fungal bioluminescence.</title>
        <authorList>
            <person name="Tsai I.J."/>
        </authorList>
    </citation>
    <scope>NUCLEOTIDE SEQUENCE</scope>
    <source>
        <strain evidence="1">160909Yilan</strain>
    </source>
</reference>
<sequence>MQSPNITRLELQCGWCAPTSHELINALEHTVDLTHLKLAHPFKHSLDDILLDALTCKDGFAPLIPHLHNLVLYRIMDKDGFAREALERMLVSRWPADAEITLHSGSPAVARWTHVELCESLNGGVPE</sequence>
<dbReference type="AlphaFoldDB" id="A0A8H7D305"/>
<gene>
    <name evidence="1" type="ORF">MSAN_01348500</name>
</gene>
<keyword evidence="2" id="KW-1185">Reference proteome</keyword>
<dbReference type="OrthoDB" id="3365698at2759"/>
<dbReference type="EMBL" id="JACAZH010000010">
    <property type="protein sequence ID" value="KAF7357522.1"/>
    <property type="molecule type" value="Genomic_DNA"/>
</dbReference>
<protein>
    <submittedName>
        <fullName evidence="1">Uncharacterized protein</fullName>
    </submittedName>
</protein>